<dbReference type="EMBL" id="JAACJK010000057">
    <property type="protein sequence ID" value="KAF5337313.1"/>
    <property type="molecule type" value="Genomic_DNA"/>
</dbReference>
<feature type="compositionally biased region" description="Basic and acidic residues" evidence="9">
    <location>
        <begin position="559"/>
        <end position="575"/>
    </location>
</feature>
<evidence type="ECO:0000256" key="6">
    <source>
        <dbReference type="ARBA" id="ARBA00022786"/>
    </source>
</evidence>
<accession>A0A8H5CAT7</accession>
<reference evidence="12 13" key="1">
    <citation type="journal article" date="2020" name="ISME J.">
        <title>Uncovering the hidden diversity of litter-decomposition mechanisms in mushroom-forming fungi.</title>
        <authorList>
            <person name="Floudas D."/>
            <person name="Bentzer J."/>
            <person name="Ahren D."/>
            <person name="Johansson T."/>
            <person name="Persson P."/>
            <person name="Tunlid A."/>
        </authorList>
    </citation>
    <scope>NUCLEOTIDE SEQUENCE [LARGE SCALE GENOMIC DNA]</scope>
    <source>
        <strain evidence="12 13">CBS 175.51</strain>
    </source>
</reference>
<evidence type="ECO:0000256" key="4">
    <source>
        <dbReference type="ARBA" id="ARBA00022723"/>
    </source>
</evidence>
<dbReference type="Gene3D" id="2.60.120.780">
    <property type="entry name" value="PINIT domain"/>
    <property type="match status" value="1"/>
</dbReference>
<evidence type="ECO:0000256" key="8">
    <source>
        <dbReference type="PROSITE-ProRule" id="PRU00452"/>
    </source>
</evidence>
<evidence type="ECO:0000256" key="2">
    <source>
        <dbReference type="ARBA" id="ARBA00005383"/>
    </source>
</evidence>
<gene>
    <name evidence="12" type="ORF">D9611_003161</name>
</gene>
<feature type="region of interest" description="Disordered" evidence="9">
    <location>
        <begin position="623"/>
        <end position="661"/>
    </location>
</feature>
<evidence type="ECO:0000256" key="9">
    <source>
        <dbReference type="SAM" id="MobiDB-lite"/>
    </source>
</evidence>
<keyword evidence="7" id="KW-0862">Zinc</keyword>
<dbReference type="InterPro" id="IPR038654">
    <property type="entry name" value="PINIT_sf"/>
</dbReference>
<evidence type="ECO:0000313" key="13">
    <source>
        <dbReference type="Proteomes" id="UP000541558"/>
    </source>
</evidence>
<organism evidence="12 13">
    <name type="scientific">Ephemerocybe angulata</name>
    <dbReference type="NCBI Taxonomy" id="980116"/>
    <lineage>
        <taxon>Eukaryota</taxon>
        <taxon>Fungi</taxon>
        <taxon>Dikarya</taxon>
        <taxon>Basidiomycota</taxon>
        <taxon>Agaricomycotina</taxon>
        <taxon>Agaricomycetes</taxon>
        <taxon>Agaricomycetidae</taxon>
        <taxon>Agaricales</taxon>
        <taxon>Agaricineae</taxon>
        <taxon>Psathyrellaceae</taxon>
        <taxon>Ephemerocybe</taxon>
    </lineage>
</organism>
<dbReference type="UniPathway" id="UPA00886"/>
<feature type="region of interest" description="Disordered" evidence="9">
    <location>
        <begin position="132"/>
        <end position="151"/>
    </location>
</feature>
<feature type="compositionally biased region" description="Pro residues" evidence="9">
    <location>
        <begin position="458"/>
        <end position="470"/>
    </location>
</feature>
<keyword evidence="3" id="KW-0808">Transferase</keyword>
<feature type="domain" description="SP-RING-type" evidence="10">
    <location>
        <begin position="344"/>
        <end position="429"/>
    </location>
</feature>
<dbReference type="Proteomes" id="UP000541558">
    <property type="component" value="Unassembled WGS sequence"/>
</dbReference>
<dbReference type="InterPro" id="IPR023321">
    <property type="entry name" value="PINIT"/>
</dbReference>
<feature type="region of interest" description="Disordered" evidence="9">
    <location>
        <begin position="439"/>
        <end position="601"/>
    </location>
</feature>
<dbReference type="PANTHER" id="PTHR10782">
    <property type="entry name" value="ZINC FINGER MIZ DOMAIN-CONTAINING PROTEIN"/>
    <property type="match status" value="1"/>
</dbReference>
<evidence type="ECO:0000256" key="7">
    <source>
        <dbReference type="ARBA" id="ARBA00022833"/>
    </source>
</evidence>
<keyword evidence="5 8" id="KW-0863">Zinc-finger</keyword>
<evidence type="ECO:0000256" key="1">
    <source>
        <dbReference type="ARBA" id="ARBA00004718"/>
    </source>
</evidence>
<dbReference type="GO" id="GO:0008270">
    <property type="term" value="F:zinc ion binding"/>
    <property type="evidence" value="ECO:0007669"/>
    <property type="project" value="UniProtKB-KW"/>
</dbReference>
<proteinExistence type="inferred from homology"/>
<dbReference type="Pfam" id="PF02891">
    <property type="entry name" value="zf-MIZ"/>
    <property type="match status" value="1"/>
</dbReference>
<dbReference type="PROSITE" id="PS51044">
    <property type="entry name" value="ZF_SP_RING"/>
    <property type="match status" value="1"/>
</dbReference>
<feature type="compositionally biased region" description="Polar residues" evidence="9">
    <location>
        <begin position="509"/>
        <end position="529"/>
    </location>
</feature>
<keyword evidence="4" id="KW-0479">Metal-binding</keyword>
<dbReference type="PANTHER" id="PTHR10782:SF4">
    <property type="entry name" value="TONALLI, ISOFORM E"/>
    <property type="match status" value="1"/>
</dbReference>
<comment type="caution">
    <text evidence="12">The sequence shown here is derived from an EMBL/GenBank/DDBJ whole genome shotgun (WGS) entry which is preliminary data.</text>
</comment>
<evidence type="ECO:0008006" key="14">
    <source>
        <dbReference type="Google" id="ProtNLM"/>
    </source>
</evidence>
<dbReference type="GO" id="GO:0000785">
    <property type="term" value="C:chromatin"/>
    <property type="evidence" value="ECO:0007669"/>
    <property type="project" value="TreeGrafter"/>
</dbReference>
<comment type="pathway">
    <text evidence="1">Protein modification; protein sumoylation.</text>
</comment>
<dbReference type="InterPro" id="IPR004181">
    <property type="entry name" value="Znf_MIZ"/>
</dbReference>
<sequence length="661" mass="73778">MASSDVWMDFDQMRHSVKQNTVDRLKQIITGFNEECGTNLSKSGKKQDIIDRIVLQLEQWRMTRVDDKWLKAKNILSQVRSFGSYNRVSNPPVPTGLPQIAGYSNGATYASTSAKAPYTGIAATGSASTLRYDPYAPPRKPQVPTAGPSAVGTARVPTIRFKDSPFFRIDQQVSSIIECPESTSAMDRRAQNLSFTLNPDHIAKLKQDDSKFQLRLFCTSSIFYTPSTPIAFRHNLPACPIEFPPTCEVRVNGTQLTANLKGLKKKPGTAPPPDLGKSVRWNLSPNRLEMVYVNSTQPVQPKKFYLVVMLVETTSVEKLVQNLQANSRRTAQDIKQRMIESANDDEDIQSGPQKMSLKCPLSYMRVNTPCRSSKCVHSQCFDATSWFSMMEQTTTYLCPTCERTLDHKDLIIDGYFDEILRSTPESVEDVIVEADGEWHTSDNKYGSPHWKATHQFVPPAPSPTKPPIQAPRPVQSTSEDKGKGRSNAEVVVLSDSEDEEEGQVKRELSPTNSRSLDSLSFNGQSSGRGDSQLAGDVIDLTLSDEEEEPAPPPARSYKRSADNAELPDYHTVDHWKKNRPSVDHQQQQDPIPPNAYYGSNTTVDARSTEQHRNLVPLAILNAGPQVPRPAAPYRQSLTESRQLPPIDAYPHVRNNGAHRWP</sequence>
<keyword evidence="6" id="KW-0833">Ubl conjugation pathway</keyword>
<feature type="domain" description="PINIT" evidence="11">
    <location>
        <begin position="145"/>
        <end position="314"/>
    </location>
</feature>
<dbReference type="AlphaFoldDB" id="A0A8H5CAT7"/>
<dbReference type="GO" id="GO:0016925">
    <property type="term" value="P:protein sumoylation"/>
    <property type="evidence" value="ECO:0007669"/>
    <property type="project" value="UniProtKB-UniPathway"/>
</dbReference>
<comment type="similarity">
    <text evidence="2">Belongs to the PIAS family.</text>
</comment>
<dbReference type="InterPro" id="IPR013083">
    <property type="entry name" value="Znf_RING/FYVE/PHD"/>
</dbReference>
<evidence type="ECO:0000313" key="12">
    <source>
        <dbReference type="EMBL" id="KAF5337313.1"/>
    </source>
</evidence>
<dbReference type="OrthoDB" id="28127at2759"/>
<dbReference type="Gene3D" id="3.30.40.10">
    <property type="entry name" value="Zinc/RING finger domain, C3HC4 (zinc finger)"/>
    <property type="match status" value="1"/>
</dbReference>
<evidence type="ECO:0000259" key="11">
    <source>
        <dbReference type="PROSITE" id="PS51466"/>
    </source>
</evidence>
<evidence type="ECO:0000259" key="10">
    <source>
        <dbReference type="PROSITE" id="PS51044"/>
    </source>
</evidence>
<protein>
    <recommendedName>
        <fullName evidence="14">E3 SUMO-protein ligase pli1</fullName>
    </recommendedName>
</protein>
<evidence type="ECO:0000256" key="3">
    <source>
        <dbReference type="ARBA" id="ARBA00022679"/>
    </source>
</evidence>
<dbReference type="GO" id="GO:0061665">
    <property type="term" value="F:SUMO ligase activity"/>
    <property type="evidence" value="ECO:0007669"/>
    <property type="project" value="TreeGrafter"/>
</dbReference>
<dbReference type="PROSITE" id="PS51466">
    <property type="entry name" value="PINIT"/>
    <property type="match status" value="1"/>
</dbReference>
<keyword evidence="13" id="KW-1185">Reference proteome</keyword>
<name>A0A8H5CAT7_9AGAR</name>
<evidence type="ECO:0000256" key="5">
    <source>
        <dbReference type="ARBA" id="ARBA00022771"/>
    </source>
</evidence>
<dbReference type="Pfam" id="PF14324">
    <property type="entry name" value="PINIT"/>
    <property type="match status" value="1"/>
</dbReference>